<keyword evidence="9" id="KW-0378">Hydrolase</keyword>
<dbReference type="GO" id="GO:0016285">
    <property type="term" value="F:alanyl aminopeptidase activity"/>
    <property type="evidence" value="ECO:0007669"/>
    <property type="project" value="UniProtKB-EC"/>
</dbReference>
<dbReference type="GO" id="GO:0006508">
    <property type="term" value="P:proteolysis"/>
    <property type="evidence" value="ECO:0007669"/>
    <property type="project" value="UniProtKB-KW"/>
</dbReference>
<evidence type="ECO:0000259" key="14">
    <source>
        <dbReference type="Pfam" id="PF17900"/>
    </source>
</evidence>
<keyword evidence="11" id="KW-0482">Metalloprotease</keyword>
<evidence type="ECO:0000256" key="7">
    <source>
        <dbReference type="ARBA" id="ARBA00022670"/>
    </source>
</evidence>
<evidence type="ECO:0000256" key="2">
    <source>
        <dbReference type="ARBA" id="ARBA00001947"/>
    </source>
</evidence>
<dbReference type="InterPro" id="IPR027268">
    <property type="entry name" value="Peptidase_M4/M1_CTD_sf"/>
</dbReference>
<evidence type="ECO:0000256" key="6">
    <source>
        <dbReference type="ARBA" id="ARBA00022438"/>
    </source>
</evidence>
<dbReference type="InterPro" id="IPR042097">
    <property type="entry name" value="Aminopeptidase_N-like_N_sf"/>
</dbReference>
<dbReference type="GO" id="GO:0070006">
    <property type="term" value="F:metalloaminopeptidase activity"/>
    <property type="evidence" value="ECO:0007669"/>
    <property type="project" value="TreeGrafter"/>
</dbReference>
<evidence type="ECO:0000256" key="11">
    <source>
        <dbReference type="ARBA" id="ARBA00023049"/>
    </source>
</evidence>
<evidence type="ECO:0000256" key="8">
    <source>
        <dbReference type="ARBA" id="ARBA00022723"/>
    </source>
</evidence>
<dbReference type="PRINTS" id="PR00756">
    <property type="entry name" value="ALADIPTASE"/>
</dbReference>
<keyword evidence="12" id="KW-0732">Signal</keyword>
<dbReference type="STRING" id="641691.SAMN05421636_10442"/>
<dbReference type="InterPro" id="IPR050344">
    <property type="entry name" value="Peptidase_M1_aminopeptidases"/>
</dbReference>
<accession>A0A1G7B8D3</accession>
<evidence type="ECO:0000259" key="13">
    <source>
        <dbReference type="Pfam" id="PF01433"/>
    </source>
</evidence>
<gene>
    <name evidence="15" type="ORF">SAMN05421636_10442</name>
</gene>
<feature type="signal peptide" evidence="12">
    <location>
        <begin position="1"/>
        <end position="18"/>
    </location>
</feature>
<protein>
    <recommendedName>
        <fullName evidence="5">Aminopeptidase N</fullName>
        <ecNumber evidence="4">3.4.11.2</ecNumber>
    </recommendedName>
</protein>
<dbReference type="SUPFAM" id="SSF55486">
    <property type="entry name" value="Metalloproteases ('zincins'), catalytic domain"/>
    <property type="match status" value="1"/>
</dbReference>
<evidence type="ECO:0000256" key="10">
    <source>
        <dbReference type="ARBA" id="ARBA00022833"/>
    </source>
</evidence>
<evidence type="ECO:0000256" key="9">
    <source>
        <dbReference type="ARBA" id="ARBA00022801"/>
    </source>
</evidence>
<keyword evidence="6 15" id="KW-0031">Aminopeptidase</keyword>
<keyword evidence="10" id="KW-0862">Zinc</keyword>
<dbReference type="AlphaFoldDB" id="A0A1G7B8D3"/>
<dbReference type="Proteomes" id="UP000199109">
    <property type="component" value="Unassembled WGS sequence"/>
</dbReference>
<evidence type="ECO:0000313" key="15">
    <source>
        <dbReference type="EMBL" id="SDE23107.1"/>
    </source>
</evidence>
<dbReference type="CDD" id="cd09603">
    <property type="entry name" value="M1_APN_like"/>
    <property type="match status" value="1"/>
</dbReference>
<dbReference type="Gene3D" id="1.10.390.10">
    <property type="entry name" value="Neutral Protease Domain 2"/>
    <property type="match status" value="1"/>
</dbReference>
<dbReference type="PANTHER" id="PTHR11533:SF174">
    <property type="entry name" value="PUROMYCIN-SENSITIVE AMINOPEPTIDASE-RELATED"/>
    <property type="match status" value="1"/>
</dbReference>
<keyword evidence="16" id="KW-1185">Reference proteome</keyword>
<dbReference type="GO" id="GO:0016020">
    <property type="term" value="C:membrane"/>
    <property type="evidence" value="ECO:0007669"/>
    <property type="project" value="TreeGrafter"/>
</dbReference>
<proteinExistence type="inferred from homology"/>
<dbReference type="RefSeq" id="WP_091867465.1">
    <property type="nucleotide sequence ID" value="NZ_FNAO01000004.1"/>
</dbReference>
<evidence type="ECO:0000256" key="3">
    <source>
        <dbReference type="ARBA" id="ARBA00010136"/>
    </source>
</evidence>
<sequence>MKLFLFLLVLLESFFISAQHQDKVDFVRGEIVIRTLPKEKRILGEVAYTFKVLSDVDSVFLDAQNMHFSTVKLNGANAEYSNTDTIISIHKKFKKGRSYKLFLDYSAIPKQTVYFLGWDDRDMENQHAVPPERRAVPSEKQVWTQGQGKYTSHWLPSFDDMEEKVEFDLNITFDASYEVIANGKLISAKRNSTGKKSWQFDMQHPMSSYLLAFAIGNYEKQELVSKSGIPIQNFYYPKDSLRAEPTYRYTRRIFDFLEDEIGVPYPWQNYKQIPVHDFLYAGMENTGTTIFSDGYVIDSTAFVDKNYVNVNAHELAHQWFGDLVTEKDGNHHWLQEGFATYYAYLAEREIFGEDHFYWKLHITLMQLQSMAVKGEGESLLNPKASSLTFYEKGALALFMLREQLGDKAFRKGIQKYLQKYSFKNVTVSNFLEEMENASGSDLSDFKKNWLDNSGIPYDGAKKRLAAHCASLRLLYDMERDLSKTPRDSIDYAKYWNSSPSIHLKEYILEKYQNTLSEEIIEKAFASDTVTIRQALSLVDDIKRYPKAAFESLLNDKSYVTVENTLFKLWQAYPQDRKMYLDKTRELLGLPNKNLRLLWLTLAMLTEDYQGSKTKVYFDELSGYTDPRYSFEIRQGAFFYLKEAFGFTDQNLKDLIQATTHHSWQFKKFARDTLNELLKDPDYKKRVKNLTKELNSEELRYLNSIEY</sequence>
<dbReference type="GO" id="GO:0043171">
    <property type="term" value="P:peptide catabolic process"/>
    <property type="evidence" value="ECO:0007669"/>
    <property type="project" value="TreeGrafter"/>
</dbReference>
<dbReference type="Pfam" id="PF17900">
    <property type="entry name" value="Peptidase_M1_N"/>
    <property type="match status" value="1"/>
</dbReference>
<evidence type="ECO:0000256" key="5">
    <source>
        <dbReference type="ARBA" id="ARBA00015611"/>
    </source>
</evidence>
<dbReference type="Gene3D" id="2.60.40.1730">
    <property type="entry name" value="tricorn interacting facor f3 domain"/>
    <property type="match status" value="1"/>
</dbReference>
<evidence type="ECO:0000256" key="4">
    <source>
        <dbReference type="ARBA" id="ARBA00012564"/>
    </source>
</evidence>
<feature type="chain" id="PRO_5011585758" description="Aminopeptidase N" evidence="12">
    <location>
        <begin position="19"/>
        <end position="706"/>
    </location>
</feature>
<reference evidence="15 16" key="1">
    <citation type="submission" date="2016-10" db="EMBL/GenBank/DDBJ databases">
        <authorList>
            <person name="de Groot N.N."/>
        </authorList>
    </citation>
    <scope>NUCLEOTIDE SEQUENCE [LARGE SCALE GENOMIC DNA]</scope>
    <source>
        <strain evidence="15 16">DSM 23421</strain>
    </source>
</reference>
<comment type="similarity">
    <text evidence="3">Belongs to the peptidase M1 family.</text>
</comment>
<dbReference type="PANTHER" id="PTHR11533">
    <property type="entry name" value="PROTEASE M1 ZINC METALLOPROTEASE"/>
    <property type="match status" value="1"/>
</dbReference>
<dbReference type="Pfam" id="PF01433">
    <property type="entry name" value="Peptidase_M1"/>
    <property type="match status" value="1"/>
</dbReference>
<dbReference type="InterPro" id="IPR001930">
    <property type="entry name" value="Peptidase_M1"/>
</dbReference>
<dbReference type="EMBL" id="FNAO01000004">
    <property type="protein sequence ID" value="SDE23107.1"/>
    <property type="molecule type" value="Genomic_DNA"/>
</dbReference>
<dbReference type="GO" id="GO:0005615">
    <property type="term" value="C:extracellular space"/>
    <property type="evidence" value="ECO:0007669"/>
    <property type="project" value="TreeGrafter"/>
</dbReference>
<dbReference type="InterPro" id="IPR045357">
    <property type="entry name" value="Aminopeptidase_N-like_N"/>
</dbReference>
<evidence type="ECO:0000256" key="1">
    <source>
        <dbReference type="ARBA" id="ARBA00000098"/>
    </source>
</evidence>
<evidence type="ECO:0000256" key="12">
    <source>
        <dbReference type="SAM" id="SignalP"/>
    </source>
</evidence>
<comment type="cofactor">
    <cofactor evidence="2">
        <name>Zn(2+)</name>
        <dbReference type="ChEBI" id="CHEBI:29105"/>
    </cofactor>
</comment>
<dbReference type="GO" id="GO:0008270">
    <property type="term" value="F:zinc ion binding"/>
    <property type="evidence" value="ECO:0007669"/>
    <property type="project" value="InterPro"/>
</dbReference>
<feature type="domain" description="Peptidase M1 membrane alanine aminopeptidase" evidence="13">
    <location>
        <begin position="249"/>
        <end position="449"/>
    </location>
</feature>
<name>A0A1G7B8D3_9FLAO</name>
<keyword evidence="8" id="KW-0479">Metal-binding</keyword>
<dbReference type="InterPro" id="IPR014782">
    <property type="entry name" value="Peptidase_M1_dom"/>
</dbReference>
<comment type="catalytic activity">
    <reaction evidence="1">
        <text>Release of an N-terminal amino acid, Xaa-|-Yaa- from a peptide, amide or arylamide. Xaa is preferably Ala, but may be most amino acids including Pro (slow action). When a terminal hydrophobic residue is followed by a prolyl residue, the two may be released as an intact Xaa-Pro dipeptide.</text>
        <dbReference type="EC" id="3.4.11.2"/>
    </reaction>
</comment>
<dbReference type="GO" id="GO:0005737">
    <property type="term" value="C:cytoplasm"/>
    <property type="evidence" value="ECO:0007669"/>
    <property type="project" value="TreeGrafter"/>
</dbReference>
<dbReference type="EC" id="3.4.11.2" evidence="4"/>
<organism evidence="15 16">
    <name type="scientific">Pricia antarctica</name>
    <dbReference type="NCBI Taxonomy" id="641691"/>
    <lineage>
        <taxon>Bacteria</taxon>
        <taxon>Pseudomonadati</taxon>
        <taxon>Bacteroidota</taxon>
        <taxon>Flavobacteriia</taxon>
        <taxon>Flavobacteriales</taxon>
        <taxon>Flavobacteriaceae</taxon>
        <taxon>Pricia</taxon>
    </lineage>
</organism>
<dbReference type="SUPFAM" id="SSF63737">
    <property type="entry name" value="Leukotriene A4 hydrolase N-terminal domain"/>
    <property type="match status" value="1"/>
</dbReference>
<keyword evidence="7" id="KW-0645">Protease</keyword>
<feature type="domain" description="Aminopeptidase N-like N-terminal" evidence="14">
    <location>
        <begin position="33"/>
        <end position="210"/>
    </location>
</feature>
<evidence type="ECO:0000313" key="16">
    <source>
        <dbReference type="Proteomes" id="UP000199109"/>
    </source>
</evidence>
<dbReference type="GO" id="GO:0042277">
    <property type="term" value="F:peptide binding"/>
    <property type="evidence" value="ECO:0007669"/>
    <property type="project" value="TreeGrafter"/>
</dbReference>
<dbReference type="OrthoDB" id="100605at2"/>